<keyword evidence="1" id="KW-0472">Membrane</keyword>
<sequence>MKMIIKAVLIFLIISIAYLILVPVAILQYGKNKIYTKVENIPNYSVAIVFGAGLKPDGTPNDMLRDRLDTAYQLYIEEKIDTFLLSGTNTSLDYSEPQAMYDYLVFTLDVDPEDIVRDFAGLRTYDTCTRAKEIWDIDRAILISQGYHLSRAIFTCNRLGIESTGYSATQYEYVNEEYYKLRELLAIHKAVLDVYILHPEYIGGKPEFDFQE</sequence>
<dbReference type="InterPro" id="IPR051599">
    <property type="entry name" value="Cell_Envelope_Assoc"/>
</dbReference>
<feature type="domain" description="DUF218" evidence="2">
    <location>
        <begin position="46"/>
        <end position="182"/>
    </location>
</feature>
<feature type="transmembrane region" description="Helical" evidence="1">
    <location>
        <begin position="7"/>
        <end position="30"/>
    </location>
</feature>
<gene>
    <name evidence="3" type="ORF">XD93_0530</name>
</gene>
<keyword evidence="1" id="KW-1133">Transmembrane helix</keyword>
<reference evidence="4" key="1">
    <citation type="journal article" date="2015" name="MBio">
        <title>Genome-Resolved Metagenomic Analysis Reveals Roles for Candidate Phyla and Other Microbial Community Members in Biogeochemical Transformations in Oil Reservoirs.</title>
        <authorList>
            <person name="Hu P."/>
            <person name="Tom L."/>
            <person name="Singh A."/>
            <person name="Thomas B.C."/>
            <person name="Baker B.J."/>
            <person name="Piceno Y.M."/>
            <person name="Andersen G.L."/>
            <person name="Banfield J.F."/>
        </authorList>
    </citation>
    <scope>NUCLEOTIDE SEQUENCE [LARGE SCALE GENOMIC DNA]</scope>
</reference>
<keyword evidence="1" id="KW-0812">Transmembrane</keyword>
<comment type="caution">
    <text evidence="3">The sequence shown here is derived from an EMBL/GenBank/DDBJ whole genome shotgun (WGS) entry which is preliminary data.</text>
</comment>
<evidence type="ECO:0000256" key="1">
    <source>
        <dbReference type="SAM" id="Phobius"/>
    </source>
</evidence>
<evidence type="ECO:0000313" key="3">
    <source>
        <dbReference type="EMBL" id="KUK77118.1"/>
    </source>
</evidence>
<accession>A0A101HHX1</accession>
<dbReference type="InterPro" id="IPR003848">
    <property type="entry name" value="DUF218"/>
</dbReference>
<dbReference type="EMBL" id="LGGO01000065">
    <property type="protein sequence ID" value="KUK77118.1"/>
    <property type="molecule type" value="Genomic_DNA"/>
</dbReference>
<name>A0A101HHX1_9BACT</name>
<proteinExistence type="predicted"/>
<evidence type="ECO:0000313" key="4">
    <source>
        <dbReference type="Proteomes" id="UP000053904"/>
    </source>
</evidence>
<dbReference type="Proteomes" id="UP000053904">
    <property type="component" value="Unassembled WGS sequence"/>
</dbReference>
<protein>
    <recommendedName>
        <fullName evidence="2">DUF218 domain-containing protein</fullName>
    </recommendedName>
</protein>
<dbReference type="GO" id="GO:0005886">
    <property type="term" value="C:plasma membrane"/>
    <property type="evidence" value="ECO:0007669"/>
    <property type="project" value="TreeGrafter"/>
</dbReference>
<dbReference type="AlphaFoldDB" id="A0A101HHX1"/>
<evidence type="ECO:0000259" key="2">
    <source>
        <dbReference type="Pfam" id="PF02698"/>
    </source>
</evidence>
<organism evidence="3 4">
    <name type="scientific">candidate division WS6 bacterium 34_10</name>
    <dbReference type="NCBI Taxonomy" id="1641389"/>
    <lineage>
        <taxon>Bacteria</taxon>
        <taxon>Candidatus Dojkabacteria</taxon>
    </lineage>
</organism>
<dbReference type="PANTHER" id="PTHR30336:SF6">
    <property type="entry name" value="INTEGRAL MEMBRANE PROTEIN"/>
    <property type="match status" value="1"/>
</dbReference>
<dbReference type="CDD" id="cd06259">
    <property type="entry name" value="YdcF-like"/>
    <property type="match status" value="1"/>
</dbReference>
<dbReference type="Pfam" id="PF02698">
    <property type="entry name" value="DUF218"/>
    <property type="match status" value="1"/>
</dbReference>
<dbReference type="PANTHER" id="PTHR30336">
    <property type="entry name" value="INNER MEMBRANE PROTEIN, PROBABLE PERMEASE"/>
    <property type="match status" value="1"/>
</dbReference>